<protein>
    <submittedName>
        <fullName evidence="2">Uncharacterized protein</fullName>
    </submittedName>
</protein>
<dbReference type="AlphaFoldDB" id="A0A2Z7AQ77"/>
<accession>A0A2Z7AQ77</accession>
<name>A0A2Z7AQ77_9LAMI</name>
<gene>
    <name evidence="2" type="ORF">F511_24027</name>
</gene>
<evidence type="ECO:0000256" key="1">
    <source>
        <dbReference type="SAM" id="MobiDB-lite"/>
    </source>
</evidence>
<feature type="compositionally biased region" description="Polar residues" evidence="1">
    <location>
        <begin position="1"/>
        <end position="21"/>
    </location>
</feature>
<sequence>MRKIASESSDNVPVPQLQQADSSSGSAAHASHGSVPQCVATRSPRMQHNFVPPSGIPVMQPDPLASHAQSNENFYLQALQQTIQNSNAVTEAILAGVGLGGGSCVGVGFQPLMQFYSSVAGDGEQENVLHALMNGVGGSGGGGRIDVAQSILSANESLDRLGGIK</sequence>
<dbReference type="EMBL" id="KV013429">
    <property type="protein sequence ID" value="KZV23618.1"/>
    <property type="molecule type" value="Genomic_DNA"/>
</dbReference>
<evidence type="ECO:0000313" key="3">
    <source>
        <dbReference type="Proteomes" id="UP000250235"/>
    </source>
</evidence>
<reference evidence="2 3" key="1">
    <citation type="journal article" date="2015" name="Proc. Natl. Acad. Sci. U.S.A.">
        <title>The resurrection genome of Boea hygrometrica: A blueprint for survival of dehydration.</title>
        <authorList>
            <person name="Xiao L."/>
            <person name="Yang G."/>
            <person name="Zhang L."/>
            <person name="Yang X."/>
            <person name="Zhao S."/>
            <person name="Ji Z."/>
            <person name="Zhou Q."/>
            <person name="Hu M."/>
            <person name="Wang Y."/>
            <person name="Chen M."/>
            <person name="Xu Y."/>
            <person name="Jin H."/>
            <person name="Xiao X."/>
            <person name="Hu G."/>
            <person name="Bao F."/>
            <person name="Hu Y."/>
            <person name="Wan P."/>
            <person name="Li L."/>
            <person name="Deng X."/>
            <person name="Kuang T."/>
            <person name="Xiang C."/>
            <person name="Zhu J.K."/>
            <person name="Oliver M.J."/>
            <person name="He Y."/>
        </authorList>
    </citation>
    <scope>NUCLEOTIDE SEQUENCE [LARGE SCALE GENOMIC DNA]</scope>
    <source>
        <strain evidence="3">cv. XS01</strain>
    </source>
</reference>
<feature type="region of interest" description="Disordered" evidence="1">
    <location>
        <begin position="1"/>
        <end position="38"/>
    </location>
</feature>
<evidence type="ECO:0000313" key="2">
    <source>
        <dbReference type="EMBL" id="KZV23618.1"/>
    </source>
</evidence>
<organism evidence="2 3">
    <name type="scientific">Dorcoceras hygrometricum</name>
    <dbReference type="NCBI Taxonomy" id="472368"/>
    <lineage>
        <taxon>Eukaryota</taxon>
        <taxon>Viridiplantae</taxon>
        <taxon>Streptophyta</taxon>
        <taxon>Embryophyta</taxon>
        <taxon>Tracheophyta</taxon>
        <taxon>Spermatophyta</taxon>
        <taxon>Magnoliopsida</taxon>
        <taxon>eudicotyledons</taxon>
        <taxon>Gunneridae</taxon>
        <taxon>Pentapetalae</taxon>
        <taxon>asterids</taxon>
        <taxon>lamiids</taxon>
        <taxon>Lamiales</taxon>
        <taxon>Gesneriaceae</taxon>
        <taxon>Didymocarpoideae</taxon>
        <taxon>Trichosporeae</taxon>
        <taxon>Loxocarpinae</taxon>
        <taxon>Dorcoceras</taxon>
    </lineage>
</organism>
<feature type="compositionally biased region" description="Low complexity" evidence="1">
    <location>
        <begin position="22"/>
        <end position="34"/>
    </location>
</feature>
<keyword evidence="3" id="KW-1185">Reference proteome</keyword>
<proteinExistence type="predicted"/>
<dbReference type="Proteomes" id="UP000250235">
    <property type="component" value="Unassembled WGS sequence"/>
</dbReference>